<gene>
    <name evidence="1" type="ORF">CfE428DRAFT_1613</name>
</gene>
<evidence type="ECO:0000313" key="1">
    <source>
        <dbReference type="EMBL" id="EDY21320.1"/>
    </source>
</evidence>
<reference evidence="1 2" key="1">
    <citation type="journal article" date="2011" name="J. Bacteriol.">
        <title>Genome sequence of Chthoniobacter flavus Ellin428, an aerobic heterotrophic soil bacterium.</title>
        <authorList>
            <person name="Kant R."/>
            <person name="van Passel M.W."/>
            <person name="Palva A."/>
            <person name="Lucas S."/>
            <person name="Lapidus A."/>
            <person name="Glavina Del Rio T."/>
            <person name="Dalin E."/>
            <person name="Tice H."/>
            <person name="Bruce D."/>
            <person name="Goodwin L."/>
            <person name="Pitluck S."/>
            <person name="Larimer F.W."/>
            <person name="Land M.L."/>
            <person name="Hauser L."/>
            <person name="Sangwan P."/>
            <person name="de Vos W.M."/>
            <person name="Janssen P.H."/>
            <person name="Smidt H."/>
        </authorList>
    </citation>
    <scope>NUCLEOTIDE SEQUENCE [LARGE SCALE GENOMIC DNA]</scope>
    <source>
        <strain evidence="1 2">Ellin428</strain>
    </source>
</reference>
<dbReference type="InParanoid" id="B4CX00"/>
<keyword evidence="2" id="KW-1185">Reference proteome</keyword>
<protein>
    <submittedName>
        <fullName evidence="1">Uncharacterized protein</fullName>
    </submittedName>
</protein>
<name>B4CX00_9BACT</name>
<dbReference type="Proteomes" id="UP000005824">
    <property type="component" value="Unassembled WGS sequence"/>
</dbReference>
<dbReference type="AlphaFoldDB" id="B4CX00"/>
<organism evidence="1 2">
    <name type="scientific">Chthoniobacter flavus Ellin428</name>
    <dbReference type="NCBI Taxonomy" id="497964"/>
    <lineage>
        <taxon>Bacteria</taxon>
        <taxon>Pseudomonadati</taxon>
        <taxon>Verrucomicrobiota</taxon>
        <taxon>Spartobacteria</taxon>
        <taxon>Chthoniobacterales</taxon>
        <taxon>Chthoniobacteraceae</taxon>
        <taxon>Chthoniobacter</taxon>
    </lineage>
</organism>
<dbReference type="EMBL" id="ABVL01000003">
    <property type="protein sequence ID" value="EDY21320.1"/>
    <property type="molecule type" value="Genomic_DNA"/>
</dbReference>
<comment type="caution">
    <text evidence="1">The sequence shown here is derived from an EMBL/GenBank/DDBJ whole genome shotgun (WGS) entry which is preliminary data.</text>
</comment>
<accession>B4CX00</accession>
<sequence length="30" mass="3454" precursor="true">MNFLFLLRLFVAIPDPAFAVQPFNMRRAAS</sequence>
<evidence type="ECO:0000313" key="2">
    <source>
        <dbReference type="Proteomes" id="UP000005824"/>
    </source>
</evidence>
<proteinExistence type="predicted"/>